<evidence type="ECO:0008006" key="3">
    <source>
        <dbReference type="Google" id="ProtNLM"/>
    </source>
</evidence>
<gene>
    <name evidence="1" type="ORF">SAMN06264346_112127</name>
</gene>
<organism evidence="1 2">
    <name type="scientific">Chryseobacterium profundimaris</name>
    <dbReference type="NCBI Taxonomy" id="1387275"/>
    <lineage>
        <taxon>Bacteria</taxon>
        <taxon>Pseudomonadati</taxon>
        <taxon>Bacteroidota</taxon>
        <taxon>Flavobacteriia</taxon>
        <taxon>Flavobacteriales</taxon>
        <taxon>Weeksellaceae</taxon>
        <taxon>Chryseobacterium group</taxon>
        <taxon>Chryseobacterium</taxon>
    </lineage>
</organism>
<dbReference type="EMBL" id="FXTZ01000012">
    <property type="protein sequence ID" value="SMP30388.1"/>
    <property type="molecule type" value="Genomic_DNA"/>
</dbReference>
<reference evidence="1 2" key="1">
    <citation type="submission" date="2017-05" db="EMBL/GenBank/DDBJ databases">
        <authorList>
            <person name="Varghese N."/>
            <person name="Submissions S."/>
        </authorList>
    </citation>
    <scope>NUCLEOTIDE SEQUENCE [LARGE SCALE GENOMIC DNA]</scope>
    <source>
        <strain evidence="1 2">DSM 28214</strain>
    </source>
</reference>
<evidence type="ECO:0000313" key="1">
    <source>
        <dbReference type="EMBL" id="SMP30388.1"/>
    </source>
</evidence>
<dbReference type="Proteomes" id="UP001157960">
    <property type="component" value="Unassembled WGS sequence"/>
</dbReference>
<accession>A0ABY1PAV8</accession>
<comment type="caution">
    <text evidence="1">The sequence shown here is derived from an EMBL/GenBank/DDBJ whole genome shotgun (WGS) entry which is preliminary data.</text>
</comment>
<proteinExistence type="predicted"/>
<sequence length="92" mass="9874">MFNRNFIAMKNQKLHELSKKITENKVKSLDNESAMMITGGTGNLSLVATCGTNDCWGFSASGCDKNGCWSYHDKVVAPSSLSPASSTPTAIK</sequence>
<evidence type="ECO:0000313" key="2">
    <source>
        <dbReference type="Proteomes" id="UP001157960"/>
    </source>
</evidence>
<protein>
    <recommendedName>
        <fullName evidence="3">Ecotin</fullName>
    </recommendedName>
</protein>
<keyword evidence="2" id="KW-1185">Reference proteome</keyword>
<name>A0ABY1PAV8_9FLAO</name>